<dbReference type="EMBL" id="JAGTJQ010000007">
    <property type="protein sequence ID" value="KAH7028149.1"/>
    <property type="molecule type" value="Genomic_DNA"/>
</dbReference>
<dbReference type="EC" id="3.1.1.-" evidence="3"/>
<comment type="similarity">
    <text evidence="1 3">Belongs to the type-B carboxylesterase/lipase family.</text>
</comment>
<dbReference type="GO" id="GO:0016787">
    <property type="term" value="F:hydrolase activity"/>
    <property type="evidence" value="ECO:0007669"/>
    <property type="project" value="UniProtKB-KW"/>
</dbReference>
<dbReference type="SUPFAM" id="SSF53474">
    <property type="entry name" value="alpha/beta-Hydrolases"/>
    <property type="match status" value="1"/>
</dbReference>
<dbReference type="PANTHER" id="PTHR43142">
    <property type="entry name" value="CARBOXYLIC ESTER HYDROLASE"/>
    <property type="match status" value="1"/>
</dbReference>
<dbReference type="Gene3D" id="3.40.50.1820">
    <property type="entry name" value="alpha/beta hydrolase"/>
    <property type="match status" value="1"/>
</dbReference>
<dbReference type="Pfam" id="PF00135">
    <property type="entry name" value="COesterase"/>
    <property type="match status" value="1"/>
</dbReference>
<name>A0A9P9BP41_9PEZI</name>
<dbReference type="OrthoDB" id="3200163at2759"/>
<dbReference type="InterPro" id="IPR029058">
    <property type="entry name" value="AB_hydrolase_fold"/>
</dbReference>
<protein>
    <recommendedName>
        <fullName evidence="3">Carboxylic ester hydrolase</fullName>
        <ecNumber evidence="3">3.1.1.-</ecNumber>
    </recommendedName>
</protein>
<evidence type="ECO:0000259" key="4">
    <source>
        <dbReference type="Pfam" id="PF00135"/>
    </source>
</evidence>
<evidence type="ECO:0000256" key="3">
    <source>
        <dbReference type="RuleBase" id="RU361235"/>
    </source>
</evidence>
<accession>A0A9P9BP41</accession>
<evidence type="ECO:0000256" key="1">
    <source>
        <dbReference type="ARBA" id="ARBA00005964"/>
    </source>
</evidence>
<gene>
    <name evidence="5" type="ORF">B0I36DRAFT_246731</name>
</gene>
<sequence>MTVTLDHGSLGCVLRGAHDPTRGVVQFRGIRYATVPRRFAAAQRLDQPISSSSETLDCTEFGPRCPQVQIDVGHLLRLPSNHVLPVEPEDEFACLNLDVCAPEGCLAPFPSSEHTRLPVLIWVHGGSQAMTFGSSASKVCDMTKIVSDSARLGAPIIAVSVQYRLNVFAHGDDKASKNLALSDQDLAIQWVHKHIAGFGGDPENITLAGESAGAVHCHAHLVTARTSGTSSLIKQCMLLSGSLALSPPQPRVVIDALRDKVSAELQELDSSLNLDNAPVDIMVEALRKSGIHSWFLESEDRFDHWQERVFSQRLLVSDVQFESVLWRNGIWAASTESILEAFDLSETPYSHLETKLKQAYGISSDRPSACKLGALDFINDCKFLLPAERLAEQQQQQQQKNDPPRAFRCIIDELNPWQPSHGAHHAVDLVLLFGGFDEQMTASGALKTGRELRKRFIRFINGSDPWNGDEVAAFGPYGMYQELDRGGEELGMRRRMDRLDVLREFGDGKVLDDVFLRLARGRISLLN</sequence>
<feature type="domain" description="Carboxylesterase type B" evidence="4">
    <location>
        <begin position="16"/>
        <end position="471"/>
    </location>
</feature>
<evidence type="ECO:0000313" key="6">
    <source>
        <dbReference type="Proteomes" id="UP000756346"/>
    </source>
</evidence>
<dbReference type="InterPro" id="IPR002018">
    <property type="entry name" value="CarbesteraseB"/>
</dbReference>
<organism evidence="5 6">
    <name type="scientific">Microdochium trichocladiopsis</name>
    <dbReference type="NCBI Taxonomy" id="1682393"/>
    <lineage>
        <taxon>Eukaryota</taxon>
        <taxon>Fungi</taxon>
        <taxon>Dikarya</taxon>
        <taxon>Ascomycota</taxon>
        <taxon>Pezizomycotina</taxon>
        <taxon>Sordariomycetes</taxon>
        <taxon>Xylariomycetidae</taxon>
        <taxon>Xylariales</taxon>
        <taxon>Microdochiaceae</taxon>
        <taxon>Microdochium</taxon>
    </lineage>
</organism>
<proteinExistence type="inferred from homology"/>
<evidence type="ECO:0000313" key="5">
    <source>
        <dbReference type="EMBL" id="KAH7028149.1"/>
    </source>
</evidence>
<dbReference type="RefSeq" id="XP_046010948.1">
    <property type="nucleotide sequence ID" value="XM_046150248.1"/>
</dbReference>
<dbReference type="PROSITE" id="PS00122">
    <property type="entry name" value="CARBOXYLESTERASE_B_1"/>
    <property type="match status" value="1"/>
</dbReference>
<reference evidence="5" key="1">
    <citation type="journal article" date="2021" name="Nat. Commun.">
        <title>Genetic determinants of endophytism in the Arabidopsis root mycobiome.</title>
        <authorList>
            <person name="Mesny F."/>
            <person name="Miyauchi S."/>
            <person name="Thiergart T."/>
            <person name="Pickel B."/>
            <person name="Atanasova L."/>
            <person name="Karlsson M."/>
            <person name="Huettel B."/>
            <person name="Barry K.W."/>
            <person name="Haridas S."/>
            <person name="Chen C."/>
            <person name="Bauer D."/>
            <person name="Andreopoulos W."/>
            <person name="Pangilinan J."/>
            <person name="LaButti K."/>
            <person name="Riley R."/>
            <person name="Lipzen A."/>
            <person name="Clum A."/>
            <person name="Drula E."/>
            <person name="Henrissat B."/>
            <person name="Kohler A."/>
            <person name="Grigoriev I.V."/>
            <person name="Martin F.M."/>
            <person name="Hacquard S."/>
        </authorList>
    </citation>
    <scope>NUCLEOTIDE SEQUENCE</scope>
    <source>
        <strain evidence="5">MPI-CAGE-CH-0230</strain>
    </source>
</reference>
<dbReference type="PANTHER" id="PTHR43142:SF5">
    <property type="entry name" value="CARBOXYLIC ESTER HYDROLASE"/>
    <property type="match status" value="1"/>
</dbReference>
<keyword evidence="6" id="KW-1185">Reference proteome</keyword>
<dbReference type="GeneID" id="70179794"/>
<dbReference type="Proteomes" id="UP000756346">
    <property type="component" value="Unassembled WGS sequence"/>
</dbReference>
<comment type="caution">
    <text evidence="5">The sequence shown here is derived from an EMBL/GenBank/DDBJ whole genome shotgun (WGS) entry which is preliminary data.</text>
</comment>
<dbReference type="AlphaFoldDB" id="A0A9P9BP41"/>
<evidence type="ECO:0000256" key="2">
    <source>
        <dbReference type="ARBA" id="ARBA00022801"/>
    </source>
</evidence>
<keyword evidence="2 3" id="KW-0378">Hydrolase</keyword>
<dbReference type="InterPro" id="IPR019826">
    <property type="entry name" value="Carboxylesterase_B_AS"/>
</dbReference>